<gene>
    <name evidence="1" type="ORF">EI684_13445</name>
</gene>
<reference evidence="1 2" key="1">
    <citation type="submission" date="2018-12" db="EMBL/GenBank/DDBJ databases">
        <title>Genome Sequence of Candidatus Viridilinea halotolerans isolated from saline sulfide-rich spring.</title>
        <authorList>
            <person name="Grouzdev D.S."/>
            <person name="Burganskaya E.I."/>
            <person name="Krutkina M.S."/>
            <person name="Sukhacheva M.V."/>
            <person name="Gorlenko V.M."/>
        </authorList>
    </citation>
    <scope>NUCLEOTIDE SEQUENCE [LARGE SCALE GENOMIC DNA]</scope>
    <source>
        <strain evidence="1">Chok-6</strain>
    </source>
</reference>
<evidence type="ECO:0000313" key="2">
    <source>
        <dbReference type="Proteomes" id="UP000280307"/>
    </source>
</evidence>
<proteinExistence type="predicted"/>
<dbReference type="EMBL" id="RSAS01000529">
    <property type="protein sequence ID" value="RRR70365.1"/>
    <property type="molecule type" value="Genomic_DNA"/>
</dbReference>
<protein>
    <submittedName>
        <fullName evidence="1">Uncharacterized protein</fullName>
    </submittedName>
</protein>
<evidence type="ECO:0000313" key="1">
    <source>
        <dbReference type="EMBL" id="RRR70365.1"/>
    </source>
</evidence>
<comment type="caution">
    <text evidence="1">The sequence shown here is derived from an EMBL/GenBank/DDBJ whole genome shotgun (WGS) entry which is preliminary data.</text>
</comment>
<organism evidence="1 2">
    <name type="scientific">Candidatus Viridilinea halotolerans</name>
    <dbReference type="NCBI Taxonomy" id="2491704"/>
    <lineage>
        <taxon>Bacteria</taxon>
        <taxon>Bacillati</taxon>
        <taxon>Chloroflexota</taxon>
        <taxon>Chloroflexia</taxon>
        <taxon>Chloroflexales</taxon>
        <taxon>Chloroflexineae</taxon>
        <taxon>Oscillochloridaceae</taxon>
        <taxon>Candidatus Viridilinea</taxon>
    </lineage>
</organism>
<name>A0A426TXE9_9CHLR</name>
<dbReference type="AlphaFoldDB" id="A0A426TXE9"/>
<sequence>MSDATSPSPLTLHPSPLTPHPSPFTLHRSSFLWMQGRMVELLLRYDTPRFAATFAELSAAPALHEDAALARLRELAVVIYLREELFAQILPRIKRRLSFAAPRAIMVEALPTRGRIDWPRTIAASWRDLPDEPPLAMHTRQRRRHFATPENLLTVVTILEYQAFAQRLLEREEAHDPIAAVQHPLYDIVDACSRELIFPQFAGLEREARSLLEAQHEYELGDLEALVIEQAQPGINSAYDDLLEWRGRLRELRLLDRELSAAPTAMLGADPKRDNYLYQLWIFYELLSLLDRRGCIEPRGISLAPMRLRFRWLECMYELQHDQAVPEPTVASWQARSDDAHRVPGVRPDYYLRRIEPAPVGVADEYGTIWREPGVIWDAKYYRERESGDAPSSPIKRMIADLNLLGEPYGVLLFAFLKEPESGNANYMIGPDLAHSETLIPQQHVAIRQLRPVLVEGGSAIDGMLEELLNEAHQRLRTPAEVRCHGVFLDSLTVNAHGVLAGSEALRRRDGTSLAAANTSTETALENLLLCPKPHIGPWRVDIVSLEHDCCKKARACHILGAGLPAIQPPSRLTRLEDIPRALRTFGDEGDEDDERAAVATRQVRTIAQRYADLIQPNLVEFIAWVREELDVGEQFEQFPFLTQSLRDTLGLGRFLWQQIDAIRATNFAGPTLLFTGVLEELVRQSIYDRCPPLTDSAGRGLPKTLGTVGHPRNRAVLAAALAAGEHWAPQLSERMHLSFDAWAELTWRISRIRNQAAHEARVSPGDFRNLLQLYFGSKRTGFGAFNGLLLAWRESGLADYALQPH</sequence>
<accession>A0A426TXE9</accession>
<dbReference type="Proteomes" id="UP000280307">
    <property type="component" value="Unassembled WGS sequence"/>
</dbReference>